<accession>A0AAU9VSF5</accession>
<feature type="signal peptide" evidence="1">
    <location>
        <begin position="1"/>
        <end position="18"/>
    </location>
</feature>
<evidence type="ECO:0008006" key="4">
    <source>
        <dbReference type="Google" id="ProtNLM"/>
    </source>
</evidence>
<keyword evidence="1" id="KW-0732">Signal</keyword>
<evidence type="ECO:0000313" key="2">
    <source>
        <dbReference type="EMBL" id="CAH3038023.1"/>
    </source>
</evidence>
<organism evidence="2 3">
    <name type="scientific">Pocillopora meandrina</name>
    <dbReference type="NCBI Taxonomy" id="46732"/>
    <lineage>
        <taxon>Eukaryota</taxon>
        <taxon>Metazoa</taxon>
        <taxon>Cnidaria</taxon>
        <taxon>Anthozoa</taxon>
        <taxon>Hexacorallia</taxon>
        <taxon>Scleractinia</taxon>
        <taxon>Astrocoeniina</taxon>
        <taxon>Pocilloporidae</taxon>
        <taxon>Pocillopora</taxon>
    </lineage>
</organism>
<dbReference type="Gene3D" id="3.40.630.40">
    <property type="entry name" value="Zn-dependent exopeptidases"/>
    <property type="match status" value="1"/>
</dbReference>
<dbReference type="Proteomes" id="UP001159428">
    <property type="component" value="Unassembled WGS sequence"/>
</dbReference>
<name>A0AAU9VSF5_9CNID</name>
<evidence type="ECO:0000313" key="3">
    <source>
        <dbReference type="Proteomes" id="UP001159428"/>
    </source>
</evidence>
<proteinExistence type="predicted"/>
<evidence type="ECO:0000256" key="1">
    <source>
        <dbReference type="SAM" id="SignalP"/>
    </source>
</evidence>
<sequence>MNVYHLLFCGIFVPSVLGQTRFGSHGYTKYEPGDMNIIITASHGGRLTPLRQANGDDWPDRKNGCKDEFENCIYTHSCSSANRDCPTRTLRDRNTKEIAQDLADKIKEITGTQPHVVYNLLRRSKLDANREINEATLNIPDAITAYNDYTNFISQAKLAIPGRGFLLDIHGQTHQPERTELGYLISKLRLVRKSYNMKYTSIRSLGEYWCGKGNNTCFQDFVQGNRGLGYFMNQEGLDAVPSPLDEDPEGEKFFYGGYTTRRYGSRYGGKIDAIQLELPIGVRYKWNGDDALKNAFAKAIVQFYQTNYDA</sequence>
<keyword evidence="3" id="KW-1185">Reference proteome</keyword>
<feature type="chain" id="PRO_5043897282" description="N-formylglutamate amidohydrolase" evidence="1">
    <location>
        <begin position="19"/>
        <end position="310"/>
    </location>
</feature>
<reference evidence="2 3" key="1">
    <citation type="submission" date="2022-05" db="EMBL/GenBank/DDBJ databases">
        <authorList>
            <consortium name="Genoscope - CEA"/>
            <person name="William W."/>
        </authorList>
    </citation>
    <scope>NUCLEOTIDE SEQUENCE [LARGE SCALE GENOMIC DNA]</scope>
</reference>
<dbReference type="EMBL" id="CALNXJ010000004">
    <property type="protein sequence ID" value="CAH3038023.1"/>
    <property type="molecule type" value="Genomic_DNA"/>
</dbReference>
<dbReference type="AlphaFoldDB" id="A0AAU9VSF5"/>
<protein>
    <recommendedName>
        <fullName evidence="4">N-formylglutamate amidohydrolase</fullName>
    </recommendedName>
</protein>
<gene>
    <name evidence="2" type="ORF">PMEA_00021484</name>
</gene>
<comment type="caution">
    <text evidence="2">The sequence shown here is derived from an EMBL/GenBank/DDBJ whole genome shotgun (WGS) entry which is preliminary data.</text>
</comment>